<proteinExistence type="inferred from homology"/>
<keyword evidence="6" id="KW-0326">Glycosidase</keyword>
<dbReference type="Gene3D" id="1.10.340.30">
    <property type="entry name" value="Hypothetical protein, domain 2"/>
    <property type="match status" value="1"/>
</dbReference>
<protein>
    <recommendedName>
        <fullName evidence="7">HhH-GPD domain-containing protein</fullName>
    </recommendedName>
</protein>
<dbReference type="CDD" id="cd00056">
    <property type="entry name" value="ENDO3c"/>
    <property type="match status" value="1"/>
</dbReference>
<evidence type="ECO:0000256" key="2">
    <source>
        <dbReference type="ARBA" id="ARBA00022763"/>
    </source>
</evidence>
<evidence type="ECO:0000313" key="8">
    <source>
        <dbReference type="EMBL" id="CAJ1405631.1"/>
    </source>
</evidence>
<organism evidence="8 9">
    <name type="scientific">Effrenium voratum</name>
    <dbReference type="NCBI Taxonomy" id="2562239"/>
    <lineage>
        <taxon>Eukaryota</taxon>
        <taxon>Sar</taxon>
        <taxon>Alveolata</taxon>
        <taxon>Dinophyceae</taxon>
        <taxon>Suessiales</taxon>
        <taxon>Symbiodiniaceae</taxon>
        <taxon>Effrenium</taxon>
    </lineage>
</organism>
<evidence type="ECO:0000256" key="1">
    <source>
        <dbReference type="ARBA" id="ARBA00008343"/>
    </source>
</evidence>
<dbReference type="InterPro" id="IPR000445">
    <property type="entry name" value="HhH_motif"/>
</dbReference>
<dbReference type="GO" id="GO:0000703">
    <property type="term" value="F:oxidized pyrimidine nucleobase lesion DNA N-glycosylase activity"/>
    <property type="evidence" value="ECO:0007669"/>
    <property type="project" value="TreeGrafter"/>
</dbReference>
<name>A0AA36JIE7_9DINO</name>
<dbReference type="GO" id="GO:0003677">
    <property type="term" value="F:DNA binding"/>
    <property type="evidence" value="ECO:0007669"/>
    <property type="project" value="InterPro"/>
</dbReference>
<comment type="caution">
    <text evidence="8">The sequence shown here is derived from an EMBL/GenBank/DDBJ whole genome shotgun (WGS) entry which is preliminary data.</text>
</comment>
<accession>A0AA36JIE7</accession>
<evidence type="ECO:0000313" key="9">
    <source>
        <dbReference type="Proteomes" id="UP001178507"/>
    </source>
</evidence>
<dbReference type="InterPro" id="IPR023170">
    <property type="entry name" value="HhH_base_excis_C"/>
</dbReference>
<evidence type="ECO:0000256" key="5">
    <source>
        <dbReference type="ARBA" id="ARBA00023239"/>
    </source>
</evidence>
<dbReference type="GO" id="GO:0006285">
    <property type="term" value="P:base-excision repair, AP site formation"/>
    <property type="evidence" value="ECO:0007669"/>
    <property type="project" value="TreeGrafter"/>
</dbReference>
<keyword evidence="5" id="KW-0456">Lyase</keyword>
<keyword evidence="2" id="KW-0227">DNA damage</keyword>
<dbReference type="SMART" id="SM00478">
    <property type="entry name" value="ENDO3c"/>
    <property type="match status" value="1"/>
</dbReference>
<dbReference type="EMBL" id="CAUJNA010003594">
    <property type="protein sequence ID" value="CAJ1405631.1"/>
    <property type="molecule type" value="Genomic_DNA"/>
</dbReference>
<gene>
    <name evidence="8" type="ORF">EVOR1521_LOCUS27790</name>
</gene>
<evidence type="ECO:0000256" key="6">
    <source>
        <dbReference type="ARBA" id="ARBA00023295"/>
    </source>
</evidence>
<keyword evidence="3" id="KW-0378">Hydrolase</keyword>
<dbReference type="Pfam" id="PF00730">
    <property type="entry name" value="HhH-GPD"/>
    <property type="match status" value="1"/>
</dbReference>
<dbReference type="SUPFAM" id="SSF48150">
    <property type="entry name" value="DNA-glycosylase"/>
    <property type="match status" value="1"/>
</dbReference>
<dbReference type="PANTHER" id="PTHR43286">
    <property type="entry name" value="ENDONUCLEASE III-LIKE PROTEIN 1"/>
    <property type="match status" value="1"/>
</dbReference>
<evidence type="ECO:0000256" key="4">
    <source>
        <dbReference type="ARBA" id="ARBA00023204"/>
    </source>
</evidence>
<reference evidence="8" key="1">
    <citation type="submission" date="2023-08" db="EMBL/GenBank/DDBJ databases">
        <authorList>
            <person name="Chen Y."/>
            <person name="Shah S."/>
            <person name="Dougan E. K."/>
            <person name="Thang M."/>
            <person name="Chan C."/>
        </authorList>
    </citation>
    <scope>NUCLEOTIDE SEQUENCE</scope>
</reference>
<evidence type="ECO:0000256" key="3">
    <source>
        <dbReference type="ARBA" id="ARBA00022801"/>
    </source>
</evidence>
<dbReference type="Pfam" id="PF19842">
    <property type="entry name" value="YqeC"/>
    <property type="match status" value="1"/>
</dbReference>
<keyword evidence="4" id="KW-0234">DNA repair</keyword>
<comment type="similarity">
    <text evidence="1">Belongs to the Nth/MutY family.</text>
</comment>
<dbReference type="GO" id="GO:0003906">
    <property type="term" value="F:DNA-(apurinic or apyrimidinic site) endonuclease activity"/>
    <property type="evidence" value="ECO:0007669"/>
    <property type="project" value="TreeGrafter"/>
</dbReference>
<dbReference type="AlphaFoldDB" id="A0AA36JIE7"/>
<dbReference type="InterPro" id="IPR017587">
    <property type="entry name" value="YqeC"/>
</dbReference>
<dbReference type="InterPro" id="IPR011257">
    <property type="entry name" value="DNA_glycosylase"/>
</dbReference>
<dbReference type="Proteomes" id="UP001178507">
    <property type="component" value="Unassembled WGS sequence"/>
</dbReference>
<dbReference type="Pfam" id="PF00633">
    <property type="entry name" value="HHH"/>
    <property type="match status" value="1"/>
</dbReference>
<keyword evidence="9" id="KW-1185">Reference proteome</keyword>
<evidence type="ECO:0000259" key="7">
    <source>
        <dbReference type="SMART" id="SM00478"/>
    </source>
</evidence>
<sequence>MSELLWDALQRPAVVALVGGGGKTTLALRLLGEASGVSKALFTTTTRIRVPQVPADVQALVEASELADACEQLSQAFAAGCRRVGLISRREASPHGERAVGVPAEWIEALLKTDTGPEVCIVEADGSRMLPFKAPRLPSEPVLPKPLSGFSMAVVAVAGVDALGVPLDETHVCRADVVREVAAACLAEPSELGDVTPEVVGTVLGRRELWCHGLEEGEVGEVTFHVAVNKVDSDFQLSNAQQIVAAIRRRGDGVASILVTGRGGPSASNGELLQSSAGTGVDAERDCEHLNGWHPGDFLRFEYMLEAGVPGRRRVQKRLAAIPVFLLLCLAARAGSFASSRVRPESQLASAHPPEWFPEWSSSDLVRSDCYSANVTCGFGFGRPARGAPCTTALETVSVGGGVGRGGPGWTLREVAQPVAVQTKEPGGQTSTTTSAAAVVRKLWMEVRLGKRAELVTVAGPLPRCAVDTWLDTFSSDATIEERWESESASGQGRSFGILAQSSLVAGEESRHMVPARRTRGSQLHRVKVEEFHSLLVSLSVANQSESEFVSLCAAVLSAQTRDRSAIRGVQELARTLGSFSEFESKETKISSAQPLPKFSPAALALAPPKLVEQCLQGVNYFKTKARRLQELAAYLLRDHRGAVPRSFEGLTALPGVGPKIANLVLSVTFNHSQAGMVVDTHVHRVAGRLGWSQGKTPEATRKDLEELVAPEMRELVTRRLIGFGQEICRPQHPRCSQCPVGLARICPTQTAPEVFRDLRPGGTKRTYVEIDLDD</sequence>
<dbReference type="GO" id="GO:0006289">
    <property type="term" value="P:nucleotide-excision repair"/>
    <property type="evidence" value="ECO:0007669"/>
    <property type="project" value="TreeGrafter"/>
</dbReference>
<dbReference type="GO" id="GO:0005634">
    <property type="term" value="C:nucleus"/>
    <property type="evidence" value="ECO:0007669"/>
    <property type="project" value="TreeGrafter"/>
</dbReference>
<dbReference type="GO" id="GO:0016829">
    <property type="term" value="F:lyase activity"/>
    <property type="evidence" value="ECO:0007669"/>
    <property type="project" value="UniProtKB-KW"/>
</dbReference>
<feature type="domain" description="HhH-GPD" evidence="7">
    <location>
        <begin position="557"/>
        <end position="727"/>
    </location>
</feature>
<dbReference type="NCBIfam" id="TIGR03172">
    <property type="entry name" value="selenium cofactor biosynthesis protein YqeC"/>
    <property type="match status" value="1"/>
</dbReference>
<dbReference type="FunFam" id="1.10.340.30:FF:000001">
    <property type="entry name" value="Endonuclease III"/>
    <property type="match status" value="1"/>
</dbReference>
<dbReference type="PANTHER" id="PTHR43286:SF1">
    <property type="entry name" value="ENDONUCLEASE III-LIKE PROTEIN 1"/>
    <property type="match status" value="1"/>
</dbReference>
<dbReference type="Gene3D" id="1.10.1670.10">
    <property type="entry name" value="Helix-hairpin-Helix base-excision DNA repair enzymes (C-terminal)"/>
    <property type="match status" value="1"/>
</dbReference>
<dbReference type="InterPro" id="IPR003265">
    <property type="entry name" value="HhH-GPD_domain"/>
</dbReference>